<dbReference type="AlphaFoldDB" id="A0A4R5KBG2"/>
<gene>
    <name evidence="1" type="ORF">E1757_32840</name>
</gene>
<name>A0A4R5KBG2_9BACL</name>
<evidence type="ECO:0000313" key="2">
    <source>
        <dbReference type="Proteomes" id="UP000295636"/>
    </source>
</evidence>
<dbReference type="Proteomes" id="UP000295636">
    <property type="component" value="Unassembled WGS sequence"/>
</dbReference>
<dbReference type="OrthoDB" id="2466780at2"/>
<sequence length="112" mass="13031">MYEKEQSPRIVFTAQLNEQNKDVRKGVFLDIQRPVDAGLLIQQTVFTPNSETGKFDKQAQISLYPYDGSPSKVIIETDTYIDFTQSNDWFVWATIMERFMLHHLARVKSSIK</sequence>
<dbReference type="EMBL" id="SMRT01000028">
    <property type="protein sequence ID" value="TDF91320.1"/>
    <property type="molecule type" value="Genomic_DNA"/>
</dbReference>
<accession>A0A4R5KBG2</accession>
<evidence type="ECO:0000313" key="1">
    <source>
        <dbReference type="EMBL" id="TDF91320.1"/>
    </source>
</evidence>
<proteinExistence type="predicted"/>
<reference evidence="1 2" key="1">
    <citation type="submission" date="2019-03" db="EMBL/GenBank/DDBJ databases">
        <title>This is whole genome sequence of Paenibacillus sp MS74 strain.</title>
        <authorList>
            <person name="Trinh H.N."/>
        </authorList>
    </citation>
    <scope>NUCLEOTIDE SEQUENCE [LARGE SCALE GENOMIC DNA]</scope>
    <source>
        <strain evidence="1 2">MS74</strain>
    </source>
</reference>
<keyword evidence="2" id="KW-1185">Reference proteome</keyword>
<protein>
    <submittedName>
        <fullName evidence="1">Uncharacterized protein</fullName>
    </submittedName>
</protein>
<organism evidence="1 2">
    <name type="scientific">Paenibacillus piri</name>
    <dbReference type="NCBI Taxonomy" id="2547395"/>
    <lineage>
        <taxon>Bacteria</taxon>
        <taxon>Bacillati</taxon>
        <taxon>Bacillota</taxon>
        <taxon>Bacilli</taxon>
        <taxon>Bacillales</taxon>
        <taxon>Paenibacillaceae</taxon>
        <taxon>Paenibacillus</taxon>
    </lineage>
</organism>
<dbReference type="RefSeq" id="WP_133236224.1">
    <property type="nucleotide sequence ID" value="NZ_SMRT01000028.1"/>
</dbReference>
<comment type="caution">
    <text evidence="1">The sequence shown here is derived from an EMBL/GenBank/DDBJ whole genome shotgun (WGS) entry which is preliminary data.</text>
</comment>